<keyword evidence="3" id="KW-1185">Reference proteome</keyword>
<keyword evidence="1" id="KW-0812">Transmembrane</keyword>
<dbReference type="AlphaFoldDB" id="A0A4R5C8U2"/>
<reference evidence="2 3" key="1">
    <citation type="submission" date="2019-03" db="EMBL/GenBank/DDBJ databases">
        <title>Flavobacterium AR-3-4 sp. nov. isolated from arctic soil.</title>
        <authorList>
            <person name="Chaudhary D.K."/>
        </authorList>
    </citation>
    <scope>NUCLEOTIDE SEQUENCE [LARGE SCALE GENOMIC DNA]</scope>
    <source>
        <strain evidence="2 3">AR-3-4</strain>
    </source>
</reference>
<keyword evidence="1" id="KW-1133">Transmembrane helix</keyword>
<dbReference type="OrthoDB" id="1374136at2"/>
<evidence type="ECO:0000313" key="2">
    <source>
        <dbReference type="EMBL" id="TDD95056.1"/>
    </source>
</evidence>
<evidence type="ECO:0000313" key="3">
    <source>
        <dbReference type="Proteomes" id="UP000295479"/>
    </source>
</evidence>
<dbReference type="EMBL" id="SMFK01000012">
    <property type="protein sequence ID" value="TDD95056.1"/>
    <property type="molecule type" value="Genomic_DNA"/>
</dbReference>
<proteinExistence type="predicted"/>
<dbReference type="Proteomes" id="UP000295479">
    <property type="component" value="Unassembled WGS sequence"/>
</dbReference>
<organism evidence="2 3">
    <name type="scientific">Flavobacterium cellulosilyticum</name>
    <dbReference type="NCBI Taxonomy" id="2541731"/>
    <lineage>
        <taxon>Bacteria</taxon>
        <taxon>Pseudomonadati</taxon>
        <taxon>Bacteroidota</taxon>
        <taxon>Flavobacteriia</taxon>
        <taxon>Flavobacteriales</taxon>
        <taxon>Flavobacteriaceae</taxon>
        <taxon>Flavobacterium</taxon>
    </lineage>
</organism>
<name>A0A4R5C8U2_9FLAO</name>
<gene>
    <name evidence="2" type="ORF">E0F76_14840</name>
</gene>
<feature type="transmembrane region" description="Helical" evidence="1">
    <location>
        <begin position="78"/>
        <end position="98"/>
    </location>
</feature>
<dbReference type="RefSeq" id="WP_132007779.1">
    <property type="nucleotide sequence ID" value="NZ_SMFK01000012.1"/>
</dbReference>
<evidence type="ECO:0000256" key="1">
    <source>
        <dbReference type="SAM" id="Phobius"/>
    </source>
</evidence>
<keyword evidence="1" id="KW-0472">Membrane</keyword>
<feature type="transmembrane region" description="Helical" evidence="1">
    <location>
        <begin position="55"/>
        <end position="72"/>
    </location>
</feature>
<sequence>MNESITIPSKIEKIVEENSLLILSESKVFIKNNDHRISISLSQISNVRVIKNRDYTFSILVLVFSSLFYILVLSPINMSFAFSFLYITLIYIVITFLVKNYTYKLLINKGKFSFLEISISKRNSVHAESFATKFKNSDISKMSEK</sequence>
<protein>
    <submittedName>
        <fullName evidence="2">Uncharacterized protein</fullName>
    </submittedName>
</protein>
<accession>A0A4R5C8U2</accession>
<comment type="caution">
    <text evidence="2">The sequence shown here is derived from an EMBL/GenBank/DDBJ whole genome shotgun (WGS) entry which is preliminary data.</text>
</comment>